<organism evidence="1 2">
    <name type="scientific">Planctomicrobium piriforme</name>
    <dbReference type="NCBI Taxonomy" id="1576369"/>
    <lineage>
        <taxon>Bacteria</taxon>
        <taxon>Pseudomonadati</taxon>
        <taxon>Planctomycetota</taxon>
        <taxon>Planctomycetia</taxon>
        <taxon>Planctomycetales</taxon>
        <taxon>Planctomycetaceae</taxon>
        <taxon>Planctomicrobium</taxon>
    </lineage>
</organism>
<sequence length="29" mass="3139">MVLSEVVLSLRAGEFGIFVVVYDQGLLSP</sequence>
<accession>A0A1I3C4I6</accession>
<keyword evidence="2" id="KW-1185">Reference proteome</keyword>
<evidence type="ECO:0000313" key="2">
    <source>
        <dbReference type="Proteomes" id="UP000199518"/>
    </source>
</evidence>
<reference evidence="2" key="1">
    <citation type="submission" date="2016-10" db="EMBL/GenBank/DDBJ databases">
        <authorList>
            <person name="Varghese N."/>
            <person name="Submissions S."/>
        </authorList>
    </citation>
    <scope>NUCLEOTIDE SEQUENCE [LARGE SCALE GENOMIC DNA]</scope>
    <source>
        <strain evidence="2">DSM 26348</strain>
    </source>
</reference>
<dbReference type="STRING" id="1576369.SAMN05421753_102105"/>
<evidence type="ECO:0000313" key="1">
    <source>
        <dbReference type="EMBL" id="SFH69518.1"/>
    </source>
</evidence>
<protein>
    <submittedName>
        <fullName evidence="1">Uncharacterized protein</fullName>
    </submittedName>
</protein>
<dbReference type="AlphaFoldDB" id="A0A1I3C4I6"/>
<dbReference type="Proteomes" id="UP000199518">
    <property type="component" value="Unassembled WGS sequence"/>
</dbReference>
<proteinExistence type="predicted"/>
<name>A0A1I3C4I6_9PLAN</name>
<gene>
    <name evidence="1" type="ORF">SAMN05421753_102105</name>
</gene>
<dbReference type="EMBL" id="FOQD01000002">
    <property type="protein sequence ID" value="SFH69518.1"/>
    <property type="molecule type" value="Genomic_DNA"/>
</dbReference>